<evidence type="ECO:0000313" key="3">
    <source>
        <dbReference type="EMBL" id="KAF7826438.1"/>
    </source>
</evidence>
<organism evidence="3 4">
    <name type="scientific">Senna tora</name>
    <dbReference type="NCBI Taxonomy" id="362788"/>
    <lineage>
        <taxon>Eukaryota</taxon>
        <taxon>Viridiplantae</taxon>
        <taxon>Streptophyta</taxon>
        <taxon>Embryophyta</taxon>
        <taxon>Tracheophyta</taxon>
        <taxon>Spermatophyta</taxon>
        <taxon>Magnoliopsida</taxon>
        <taxon>eudicotyledons</taxon>
        <taxon>Gunneridae</taxon>
        <taxon>Pentapetalae</taxon>
        <taxon>rosids</taxon>
        <taxon>fabids</taxon>
        <taxon>Fabales</taxon>
        <taxon>Fabaceae</taxon>
        <taxon>Caesalpinioideae</taxon>
        <taxon>Cassia clade</taxon>
        <taxon>Senna</taxon>
    </lineage>
</organism>
<feature type="domain" description="RNase H type-1" evidence="1">
    <location>
        <begin position="170"/>
        <end position="281"/>
    </location>
</feature>
<dbReference type="PANTHER" id="PTHR47074:SF11">
    <property type="entry name" value="REVERSE TRANSCRIPTASE-LIKE PROTEIN"/>
    <property type="match status" value="1"/>
</dbReference>
<comment type="caution">
    <text evidence="3">The sequence shown here is derived from an EMBL/GenBank/DDBJ whole genome shotgun (WGS) entry which is preliminary data.</text>
</comment>
<dbReference type="InterPro" id="IPR002156">
    <property type="entry name" value="RNaseH_domain"/>
</dbReference>
<protein>
    <submittedName>
        <fullName evidence="3">Ribonuclease H</fullName>
    </submittedName>
</protein>
<dbReference type="PANTHER" id="PTHR47074">
    <property type="entry name" value="BNAC02G40300D PROTEIN"/>
    <property type="match status" value="1"/>
</dbReference>
<sequence length="326" mass="36523">MTLPPKIKVFLWRLCHGAIASSLNIHRRGVQCDVYCVNCCDKVESVSHLFLSCPLAKECWFASPLGFFPMLENQESFLDWLWDRLARDSEETLCWIAMVCWTIWQRRNALVFDQKTIPLEDSLSQAARLLKDLKEVNNSSTETTTPSLVLWQPPSGSTIKINSDAAKISDNEWSVGVVARDGMGDLIFIAASKIQAPNDPSLAEALAIRWTMGIAYHNNLMDVAFETDCLVVVNSFHNGSKDASSFDNVVQDCEYLSKTFNSFTLTHVKRDGNNVAHHVAKALHSAETEFWFSNFPSSVLNLVHNDALIPKGAESRDYGEKKGSMK</sequence>
<dbReference type="Proteomes" id="UP000634136">
    <property type="component" value="Unassembled WGS sequence"/>
</dbReference>
<accession>A0A834TPI6</accession>
<dbReference type="GO" id="GO:0004523">
    <property type="term" value="F:RNA-DNA hybrid ribonuclease activity"/>
    <property type="evidence" value="ECO:0007669"/>
    <property type="project" value="InterPro"/>
</dbReference>
<dbReference type="OrthoDB" id="1407557at2759"/>
<dbReference type="SUPFAM" id="SSF53098">
    <property type="entry name" value="Ribonuclease H-like"/>
    <property type="match status" value="1"/>
</dbReference>
<dbReference type="AlphaFoldDB" id="A0A834TPI6"/>
<gene>
    <name evidence="3" type="ORF">G2W53_017602</name>
</gene>
<dbReference type="Pfam" id="PF13456">
    <property type="entry name" value="RVT_3"/>
    <property type="match status" value="1"/>
</dbReference>
<dbReference type="Gene3D" id="3.30.420.10">
    <property type="entry name" value="Ribonuclease H-like superfamily/Ribonuclease H"/>
    <property type="match status" value="1"/>
</dbReference>
<evidence type="ECO:0000259" key="2">
    <source>
        <dbReference type="Pfam" id="PF13966"/>
    </source>
</evidence>
<proteinExistence type="predicted"/>
<name>A0A834TPI6_9FABA</name>
<dbReference type="InterPro" id="IPR036397">
    <property type="entry name" value="RNaseH_sf"/>
</dbReference>
<reference evidence="3" key="1">
    <citation type="submission" date="2020-09" db="EMBL/GenBank/DDBJ databases">
        <title>Genome-Enabled Discovery of Anthraquinone Biosynthesis in Senna tora.</title>
        <authorList>
            <person name="Kang S.-H."/>
            <person name="Pandey R.P."/>
            <person name="Lee C.-M."/>
            <person name="Sim J.-S."/>
            <person name="Jeong J.-T."/>
            <person name="Choi B.-S."/>
            <person name="Jung M."/>
            <person name="Ginzburg D."/>
            <person name="Zhao K."/>
            <person name="Won S.Y."/>
            <person name="Oh T.-J."/>
            <person name="Yu Y."/>
            <person name="Kim N.-H."/>
            <person name="Lee O.R."/>
            <person name="Lee T.-H."/>
            <person name="Bashyal P."/>
            <person name="Kim T.-S."/>
            <person name="Lee W.-H."/>
            <person name="Kawkins C."/>
            <person name="Kim C.-K."/>
            <person name="Kim J.S."/>
            <person name="Ahn B.O."/>
            <person name="Rhee S.Y."/>
            <person name="Sohng J.K."/>
        </authorList>
    </citation>
    <scope>NUCLEOTIDE SEQUENCE</scope>
    <source>
        <tissue evidence="3">Leaf</tissue>
    </source>
</reference>
<dbReference type="Pfam" id="PF13966">
    <property type="entry name" value="zf-RVT"/>
    <property type="match status" value="1"/>
</dbReference>
<dbReference type="EMBL" id="JAAIUW010000006">
    <property type="protein sequence ID" value="KAF7826438.1"/>
    <property type="molecule type" value="Genomic_DNA"/>
</dbReference>
<dbReference type="CDD" id="cd06222">
    <property type="entry name" value="RNase_H_like"/>
    <property type="match status" value="1"/>
</dbReference>
<dbReference type="InterPro" id="IPR026960">
    <property type="entry name" value="RVT-Znf"/>
</dbReference>
<dbReference type="GO" id="GO:0003676">
    <property type="term" value="F:nucleic acid binding"/>
    <property type="evidence" value="ECO:0007669"/>
    <property type="project" value="InterPro"/>
</dbReference>
<feature type="domain" description="Reverse transcriptase zinc-binding" evidence="2">
    <location>
        <begin position="3"/>
        <end position="60"/>
    </location>
</feature>
<dbReference type="InterPro" id="IPR044730">
    <property type="entry name" value="RNase_H-like_dom_plant"/>
</dbReference>
<evidence type="ECO:0000313" key="4">
    <source>
        <dbReference type="Proteomes" id="UP000634136"/>
    </source>
</evidence>
<dbReference type="InterPro" id="IPR012337">
    <property type="entry name" value="RNaseH-like_sf"/>
</dbReference>
<dbReference type="InterPro" id="IPR052929">
    <property type="entry name" value="RNase_H-like_EbsB-rel"/>
</dbReference>
<keyword evidence="4" id="KW-1185">Reference proteome</keyword>
<evidence type="ECO:0000259" key="1">
    <source>
        <dbReference type="Pfam" id="PF13456"/>
    </source>
</evidence>